<accession>A0A8D8WGK9</accession>
<dbReference type="EMBL" id="HBUF01194446">
    <property type="protein sequence ID" value="CAG6659503.1"/>
    <property type="molecule type" value="Transcribed_RNA"/>
</dbReference>
<sequence>MRSEHINLIQPGNASNITWGNTWTNGHPFRRFRNFSQESQGSKNDRYDFACFHIPHSLYFYVFLLLFSSHSVKNKLRTQFHSFVSTANYYLLVLPNLPNSFIIQREILLEI</sequence>
<dbReference type="AlphaFoldDB" id="A0A8D8WGK9"/>
<protein>
    <submittedName>
        <fullName evidence="1">Uncharacterized protein</fullName>
    </submittedName>
</protein>
<name>A0A8D8WGK9_9HEMI</name>
<reference evidence="1" key="1">
    <citation type="submission" date="2021-05" db="EMBL/GenBank/DDBJ databases">
        <authorList>
            <person name="Alioto T."/>
            <person name="Alioto T."/>
            <person name="Gomez Garrido J."/>
        </authorList>
    </citation>
    <scope>NUCLEOTIDE SEQUENCE</scope>
</reference>
<proteinExistence type="predicted"/>
<organism evidence="1">
    <name type="scientific">Cacopsylla melanoneura</name>
    <dbReference type="NCBI Taxonomy" id="428564"/>
    <lineage>
        <taxon>Eukaryota</taxon>
        <taxon>Metazoa</taxon>
        <taxon>Ecdysozoa</taxon>
        <taxon>Arthropoda</taxon>
        <taxon>Hexapoda</taxon>
        <taxon>Insecta</taxon>
        <taxon>Pterygota</taxon>
        <taxon>Neoptera</taxon>
        <taxon>Paraneoptera</taxon>
        <taxon>Hemiptera</taxon>
        <taxon>Sternorrhyncha</taxon>
        <taxon>Psylloidea</taxon>
        <taxon>Psyllidae</taxon>
        <taxon>Psyllinae</taxon>
        <taxon>Cacopsylla</taxon>
    </lineage>
</organism>
<evidence type="ECO:0000313" key="1">
    <source>
        <dbReference type="EMBL" id="CAG6659503.1"/>
    </source>
</evidence>